<dbReference type="InterPro" id="IPR050742">
    <property type="entry name" value="Helicase_Restrict-Modif_Enz"/>
</dbReference>
<dbReference type="Pfam" id="PF00271">
    <property type="entry name" value="Helicase_C"/>
    <property type="match status" value="1"/>
</dbReference>
<protein>
    <submittedName>
        <fullName evidence="3">DNA/RNA helicase, superfamily II</fullName>
    </submittedName>
</protein>
<dbReference type="InterPro" id="IPR006935">
    <property type="entry name" value="Helicase/UvrB_N"/>
</dbReference>
<reference evidence="3 4" key="2">
    <citation type="submission" date="2011-11" db="EMBL/GenBank/DDBJ databases">
        <authorList>
            <consortium name="US DOE Joint Genome Institute"/>
            <person name="Lucas S."/>
            <person name="Han J."/>
            <person name="Lapidus A."/>
            <person name="Cheng J.-F."/>
            <person name="Goodwin L."/>
            <person name="Pitluck S."/>
            <person name="Peters L."/>
            <person name="Ovchinnikova G."/>
            <person name="Zhang X."/>
            <person name="Detter J.C."/>
            <person name="Han C."/>
            <person name="Tapia R."/>
            <person name="Land M."/>
            <person name="Hauser L."/>
            <person name="Kyrpides N."/>
            <person name="Ivanova N."/>
            <person name="Pagani I."/>
            <person name="Vogl K."/>
            <person name="Liu Z."/>
            <person name="Overmann J."/>
            <person name="Frigaard N.-U."/>
            <person name="Bryant D."/>
            <person name="Woyke T."/>
        </authorList>
    </citation>
    <scope>NUCLEOTIDE SEQUENCE [LARGE SCALE GENOMIC DNA]</scope>
    <source>
        <strain evidence="3 4">970</strain>
    </source>
</reference>
<dbReference type="HOGENOM" id="CLU_014765_3_1_6"/>
<keyword evidence="3" id="KW-0378">Hydrolase</keyword>
<proteinExistence type="predicted"/>
<accession>H8YXV7</accession>
<dbReference type="Gene3D" id="3.40.50.300">
    <property type="entry name" value="P-loop containing nucleotide triphosphate hydrolases"/>
    <property type="match status" value="2"/>
</dbReference>
<dbReference type="STRING" id="631362.Thi970DRAFT_00940"/>
<dbReference type="SMART" id="SM00490">
    <property type="entry name" value="HELICc"/>
    <property type="match status" value="1"/>
</dbReference>
<feature type="domain" description="Helicase C-terminal" evidence="2">
    <location>
        <begin position="213"/>
        <end position="354"/>
    </location>
</feature>
<organism evidence="3 4">
    <name type="scientific">Thiorhodovibrio frisius</name>
    <dbReference type="NCBI Taxonomy" id="631362"/>
    <lineage>
        <taxon>Bacteria</taxon>
        <taxon>Pseudomonadati</taxon>
        <taxon>Pseudomonadota</taxon>
        <taxon>Gammaproteobacteria</taxon>
        <taxon>Chromatiales</taxon>
        <taxon>Chromatiaceae</taxon>
        <taxon>Thiorhodovibrio</taxon>
    </lineage>
</organism>
<evidence type="ECO:0000259" key="2">
    <source>
        <dbReference type="PROSITE" id="PS51194"/>
    </source>
</evidence>
<keyword evidence="3" id="KW-0547">Nucleotide-binding</keyword>
<dbReference type="Proteomes" id="UP000002964">
    <property type="component" value="Unassembled WGS sequence"/>
</dbReference>
<dbReference type="RefSeq" id="WP_009147367.1">
    <property type="nucleotide sequence ID" value="NZ_CP121471.1"/>
</dbReference>
<gene>
    <name evidence="3" type="ORF">Thi970DRAFT_00940</name>
</gene>
<dbReference type="GO" id="GO:0016787">
    <property type="term" value="F:hydrolase activity"/>
    <property type="evidence" value="ECO:0007669"/>
    <property type="project" value="InterPro"/>
</dbReference>
<keyword evidence="4" id="KW-1185">Reference proteome</keyword>
<dbReference type="AlphaFoldDB" id="H8YXV7"/>
<evidence type="ECO:0000259" key="1">
    <source>
        <dbReference type="PROSITE" id="PS51192"/>
    </source>
</evidence>
<reference evidence="4" key="1">
    <citation type="submission" date="2011-06" db="EMBL/GenBank/DDBJ databases">
        <authorList>
            <consortium name="US DOE Joint Genome Institute (JGI-PGF)"/>
            <person name="Lucas S."/>
            <person name="Han J."/>
            <person name="Lapidus A."/>
            <person name="Cheng J.-F."/>
            <person name="Goodwin L."/>
            <person name="Pitluck S."/>
            <person name="Peters L."/>
            <person name="Land M.L."/>
            <person name="Hauser L."/>
            <person name="Vogl K."/>
            <person name="Liu Z."/>
            <person name="Overmann J."/>
            <person name="Frigaard N.-U."/>
            <person name="Bryant D.A."/>
            <person name="Woyke T.J."/>
        </authorList>
    </citation>
    <scope>NUCLEOTIDE SEQUENCE [LARGE SCALE GENOMIC DNA]</scope>
    <source>
        <strain evidence="4">970</strain>
    </source>
</reference>
<dbReference type="GO" id="GO:0005524">
    <property type="term" value="F:ATP binding"/>
    <property type="evidence" value="ECO:0007669"/>
    <property type="project" value="InterPro"/>
</dbReference>
<dbReference type="InterPro" id="IPR001650">
    <property type="entry name" value="Helicase_C-like"/>
</dbReference>
<dbReference type="GO" id="GO:0005829">
    <property type="term" value="C:cytosol"/>
    <property type="evidence" value="ECO:0007669"/>
    <property type="project" value="TreeGrafter"/>
</dbReference>
<dbReference type="EMBL" id="JH603168">
    <property type="protein sequence ID" value="EIC23283.1"/>
    <property type="molecule type" value="Genomic_DNA"/>
</dbReference>
<dbReference type="GO" id="GO:0003677">
    <property type="term" value="F:DNA binding"/>
    <property type="evidence" value="ECO:0007669"/>
    <property type="project" value="InterPro"/>
</dbReference>
<dbReference type="GO" id="GO:0004386">
    <property type="term" value="F:helicase activity"/>
    <property type="evidence" value="ECO:0007669"/>
    <property type="project" value="UniProtKB-KW"/>
</dbReference>
<sequence>MKFALHTFQKDILNELRQGHAKGHRRQLCGLATGGGKTVVASHAIHSAAQKGRTSLFIVDRIELVGQAARTLTEIGLQVGVLQGDNTRLHPDDECIVASIQTIRAREAPPAGFVVIDEAHILHRAHVDLMRRWDRVPFIGLSATPLRPDLGQHFSNLVRGPTVAWLTENGFLTPVKAYCPMQEKIDAALESVKVRAGDFVESELSEAFRRKELVGDVISEWKARASDRPTLVFAVDIAHSKAIIGDFLDEGIAAQHLDAYTKPEERRDIIARFKAGEIRVLSSVNVLGIGFDYPGASCGILARPTLSEALHMQQLGRVIRTAPGKQDAIILDHAGNTIRFGLPEHFVIPDLGQGEHQSAKTKRKQKTMATCKSCHAVIEPGSETCPHCGIDRPLRSADVVYIDGRLGEYGKPTTGTEDQADRRSWYQAFLWEAESRGIKRGWAFFAFQAKFNAKPAWSWQNLPPLEPTWEQSRWIRHHRIKQAKAFRAAS</sequence>
<keyword evidence="3" id="KW-0067">ATP-binding</keyword>
<dbReference type="eggNOG" id="COG1061">
    <property type="taxonomic scope" value="Bacteria"/>
</dbReference>
<dbReference type="PROSITE" id="PS51192">
    <property type="entry name" value="HELICASE_ATP_BIND_1"/>
    <property type="match status" value="1"/>
</dbReference>
<evidence type="ECO:0000313" key="4">
    <source>
        <dbReference type="Proteomes" id="UP000002964"/>
    </source>
</evidence>
<feature type="domain" description="Helicase ATP-binding" evidence="1">
    <location>
        <begin position="18"/>
        <end position="163"/>
    </location>
</feature>
<name>H8YXV7_9GAMM</name>
<dbReference type="SMART" id="SM00487">
    <property type="entry name" value="DEXDc"/>
    <property type="match status" value="1"/>
</dbReference>
<dbReference type="Pfam" id="PF04851">
    <property type="entry name" value="ResIII"/>
    <property type="match status" value="1"/>
</dbReference>
<dbReference type="PANTHER" id="PTHR47396">
    <property type="entry name" value="TYPE I RESTRICTION ENZYME ECOKI R PROTEIN"/>
    <property type="match status" value="1"/>
</dbReference>
<dbReference type="PANTHER" id="PTHR47396:SF1">
    <property type="entry name" value="ATP-DEPENDENT HELICASE IRC3-RELATED"/>
    <property type="match status" value="1"/>
</dbReference>
<dbReference type="SUPFAM" id="SSF52540">
    <property type="entry name" value="P-loop containing nucleoside triphosphate hydrolases"/>
    <property type="match status" value="1"/>
</dbReference>
<dbReference type="InterPro" id="IPR027417">
    <property type="entry name" value="P-loop_NTPase"/>
</dbReference>
<dbReference type="InterPro" id="IPR014001">
    <property type="entry name" value="Helicase_ATP-bd"/>
</dbReference>
<evidence type="ECO:0000313" key="3">
    <source>
        <dbReference type="EMBL" id="EIC23283.1"/>
    </source>
</evidence>
<dbReference type="PROSITE" id="PS51194">
    <property type="entry name" value="HELICASE_CTER"/>
    <property type="match status" value="1"/>
</dbReference>
<dbReference type="OrthoDB" id="9802848at2"/>
<keyword evidence="3" id="KW-0347">Helicase</keyword>